<dbReference type="AlphaFoldDB" id="A0AAW7I6J9"/>
<dbReference type="EMBL" id="JAOPLV010000009">
    <property type="protein sequence ID" value="MDM5141555.1"/>
    <property type="molecule type" value="Genomic_DNA"/>
</dbReference>
<name>A0AAW7I6J9_9GAMM</name>
<evidence type="ECO:0000313" key="1">
    <source>
        <dbReference type="EMBL" id="MDM5141555.1"/>
    </source>
</evidence>
<evidence type="ECO:0000313" key="2">
    <source>
        <dbReference type="Proteomes" id="UP001168216"/>
    </source>
</evidence>
<comment type="caution">
    <text evidence="1">The sequence shown here is derived from an EMBL/GenBank/DDBJ whole genome shotgun (WGS) entry which is preliminary data.</text>
</comment>
<protein>
    <submittedName>
        <fullName evidence="1">Uncharacterized protein</fullName>
    </submittedName>
</protein>
<dbReference type="Proteomes" id="UP001168216">
    <property type="component" value="Unassembled WGS sequence"/>
</dbReference>
<reference evidence="1" key="1">
    <citation type="submission" date="2023-08" db="EMBL/GenBank/DDBJ databases">
        <title>WGS of Aeromonas isolates.</title>
        <authorList>
            <person name="Lee H."/>
        </authorList>
    </citation>
    <scope>NUCLEOTIDE SEQUENCE</scope>
    <source>
        <strain evidence="1">SL22</strain>
    </source>
</reference>
<accession>A0AAW7I6J9</accession>
<sequence length="68" mass="7903">MIHDFWLDAMLNDASRRRSYQRELLAARRQPCRPRTYIKGLLGMARAARHCELQSAARLRQSYQGGAI</sequence>
<gene>
    <name evidence="1" type="ORF">OB959_17430</name>
</gene>
<dbReference type="RefSeq" id="WP_290022607.1">
    <property type="nucleotide sequence ID" value="NZ_JAOPLV010000009.1"/>
</dbReference>
<proteinExistence type="predicted"/>
<organism evidence="1 2">
    <name type="scientific">Aeromonas bestiarum</name>
    <dbReference type="NCBI Taxonomy" id="105751"/>
    <lineage>
        <taxon>Bacteria</taxon>
        <taxon>Pseudomonadati</taxon>
        <taxon>Pseudomonadota</taxon>
        <taxon>Gammaproteobacteria</taxon>
        <taxon>Aeromonadales</taxon>
        <taxon>Aeromonadaceae</taxon>
        <taxon>Aeromonas</taxon>
    </lineage>
</organism>